<organism evidence="1 2">
    <name type="scientific">Ambrosiozyma monospora</name>
    <name type="common">Yeast</name>
    <name type="synonym">Endomycopsis monosporus</name>
    <dbReference type="NCBI Taxonomy" id="43982"/>
    <lineage>
        <taxon>Eukaryota</taxon>
        <taxon>Fungi</taxon>
        <taxon>Dikarya</taxon>
        <taxon>Ascomycota</taxon>
        <taxon>Saccharomycotina</taxon>
        <taxon>Pichiomycetes</taxon>
        <taxon>Pichiales</taxon>
        <taxon>Pichiaceae</taxon>
        <taxon>Ambrosiozyma</taxon>
    </lineage>
</organism>
<protein>
    <submittedName>
        <fullName evidence="1">Unnamed protein product</fullName>
    </submittedName>
</protein>
<dbReference type="EMBL" id="BSXU01002813">
    <property type="protein sequence ID" value="GMG39299.1"/>
    <property type="molecule type" value="Genomic_DNA"/>
</dbReference>
<gene>
    <name evidence="1" type="ORF">Amon01_000522200</name>
</gene>
<keyword evidence="2" id="KW-1185">Reference proteome</keyword>
<proteinExistence type="predicted"/>
<evidence type="ECO:0000313" key="1">
    <source>
        <dbReference type="EMBL" id="GMG39299.1"/>
    </source>
</evidence>
<dbReference type="AlphaFoldDB" id="A0A9W6YUL7"/>
<name>A0A9W6YUL7_AMBMO</name>
<accession>A0A9W6YUL7</accession>
<dbReference type="Proteomes" id="UP001165063">
    <property type="component" value="Unassembled WGS sequence"/>
</dbReference>
<evidence type="ECO:0000313" key="2">
    <source>
        <dbReference type="Proteomes" id="UP001165063"/>
    </source>
</evidence>
<sequence>MKLPGILVSSSSTPSPSPSQINSFPFFHLLFQHSNTDGIPVCKYLQLDENGRLPELEKLIDSSPDIWFNFHDFWLSMEPSGAPSALPNIAISRGPKLCIYKNIITYLASWLTLTSTGFPLVTDNSTFMADQYSDLLKTAPLLSSPICQRSTPH</sequence>
<comment type="caution">
    <text evidence="1">The sequence shown here is derived from an EMBL/GenBank/DDBJ whole genome shotgun (WGS) entry which is preliminary data.</text>
</comment>
<reference evidence="1" key="1">
    <citation type="submission" date="2023-04" db="EMBL/GenBank/DDBJ databases">
        <title>Ambrosiozyma monospora NBRC 1965.</title>
        <authorList>
            <person name="Ichikawa N."/>
            <person name="Sato H."/>
            <person name="Tonouchi N."/>
        </authorList>
    </citation>
    <scope>NUCLEOTIDE SEQUENCE</scope>
    <source>
        <strain evidence="1">NBRC 1965</strain>
    </source>
</reference>